<organism evidence="1 2">
    <name type="scientific">Caldibacillus thermoamylovorans</name>
    <dbReference type="NCBI Taxonomy" id="35841"/>
    <lineage>
        <taxon>Bacteria</taxon>
        <taxon>Bacillati</taxon>
        <taxon>Bacillota</taxon>
        <taxon>Bacilli</taxon>
        <taxon>Bacillales</taxon>
        <taxon>Bacillaceae</taxon>
        <taxon>Caldibacillus</taxon>
    </lineage>
</organism>
<dbReference type="Proteomes" id="UP000032076">
    <property type="component" value="Unassembled WGS sequence"/>
</dbReference>
<dbReference type="EMBL" id="JXLU01000004">
    <property type="protein sequence ID" value="KIO74374.1"/>
    <property type="molecule type" value="Genomic_DNA"/>
</dbReference>
<reference evidence="1 2" key="1">
    <citation type="submission" date="2015-01" db="EMBL/GenBank/DDBJ databases">
        <title>Draft Genome Sequences of Four Bacillus thermoamylovorans Strains, Isolated From Food Products.</title>
        <authorList>
            <person name="Krawcyk A.O."/>
            <person name="Berendsen E.M."/>
            <person name="Eijlander R.T."/>
            <person name="de Jong A."/>
            <person name="Wells-Bennik M."/>
            <person name="Kuipers O.P."/>
        </authorList>
    </citation>
    <scope>NUCLEOTIDE SEQUENCE [LARGE SCALE GENOMIC DNA]</scope>
    <source>
        <strain evidence="1 2">B4167</strain>
    </source>
</reference>
<gene>
    <name evidence="1" type="ORF">B4167_1502</name>
</gene>
<sequence length="48" mass="5793">MQFKKMNVINASLNLVYPRKIKIKEKVLDSLADIEKRMEDFYLPPNFY</sequence>
<evidence type="ECO:0000313" key="1">
    <source>
        <dbReference type="EMBL" id="KIO74374.1"/>
    </source>
</evidence>
<protein>
    <submittedName>
        <fullName evidence="1">Uncharacterized protein</fullName>
    </submittedName>
</protein>
<proteinExistence type="predicted"/>
<comment type="caution">
    <text evidence="1">The sequence shown here is derived from an EMBL/GenBank/DDBJ whole genome shotgun (WGS) entry which is preliminary data.</text>
</comment>
<evidence type="ECO:0000313" key="2">
    <source>
        <dbReference type="Proteomes" id="UP000032076"/>
    </source>
</evidence>
<name>A0ABD4ABI6_9BACI</name>
<dbReference type="AlphaFoldDB" id="A0ABD4ABI6"/>
<accession>A0ABD4ABI6</accession>